<dbReference type="Proteomes" id="UP000030853">
    <property type="component" value="Unassembled WGS sequence"/>
</dbReference>
<reference evidence="2 3" key="1">
    <citation type="submission" date="2014-11" db="EMBL/GenBank/DDBJ databases">
        <title>Genome sequencing of Pantoea rodasii ND03.</title>
        <authorList>
            <person name="Muhamad Yunos N.Y."/>
            <person name="Chan K.-G."/>
        </authorList>
    </citation>
    <scope>NUCLEOTIDE SEQUENCE [LARGE SCALE GENOMIC DNA]</scope>
    <source>
        <strain evidence="2 3">ND03</strain>
    </source>
</reference>
<dbReference type="EMBL" id="JTJJ01000086">
    <property type="protein sequence ID" value="KHJ66382.1"/>
    <property type="molecule type" value="Genomic_DNA"/>
</dbReference>
<accession>A0A0B1R579</accession>
<name>A0A0B1R579_9GAMM</name>
<dbReference type="AlphaFoldDB" id="A0A0B1R579"/>
<gene>
    <name evidence="2" type="ORF">QU24_19715</name>
</gene>
<evidence type="ECO:0000256" key="1">
    <source>
        <dbReference type="SAM" id="Phobius"/>
    </source>
</evidence>
<sequence>MLKKTLGFTARVGGVVLLMCLCRAQAQPLVDAAFAGGLPPEGWIILVYLVLIGGACAMALPLTAVLVIFSLMCRATDIFSHHRALVLRDVAALRCGR</sequence>
<evidence type="ECO:0000313" key="3">
    <source>
        <dbReference type="Proteomes" id="UP000030853"/>
    </source>
</evidence>
<comment type="caution">
    <text evidence="2">The sequence shown here is derived from an EMBL/GenBank/DDBJ whole genome shotgun (WGS) entry which is preliminary data.</text>
</comment>
<protein>
    <submittedName>
        <fullName evidence="2">Uncharacterized protein</fullName>
    </submittedName>
</protein>
<evidence type="ECO:0000313" key="2">
    <source>
        <dbReference type="EMBL" id="KHJ66382.1"/>
    </source>
</evidence>
<keyword evidence="1" id="KW-1133">Transmembrane helix</keyword>
<dbReference type="RefSeq" id="WP_039334554.1">
    <property type="nucleotide sequence ID" value="NZ_JTJJ01000086.1"/>
</dbReference>
<keyword evidence="1" id="KW-0812">Transmembrane</keyword>
<keyword evidence="1" id="KW-0472">Membrane</keyword>
<proteinExistence type="predicted"/>
<organism evidence="2 3">
    <name type="scientific">Pantoea rodasii</name>
    <dbReference type="NCBI Taxonomy" id="1076549"/>
    <lineage>
        <taxon>Bacteria</taxon>
        <taxon>Pseudomonadati</taxon>
        <taxon>Pseudomonadota</taxon>
        <taxon>Gammaproteobacteria</taxon>
        <taxon>Enterobacterales</taxon>
        <taxon>Erwiniaceae</taxon>
        <taxon>Pantoea</taxon>
    </lineage>
</organism>
<feature type="transmembrane region" description="Helical" evidence="1">
    <location>
        <begin position="42"/>
        <end position="73"/>
    </location>
</feature>